<dbReference type="Gene3D" id="2.60.120.40">
    <property type="match status" value="1"/>
</dbReference>
<accession>A0A8W8JDP7</accession>
<keyword evidence="7" id="KW-1185">Reference proteome</keyword>
<evidence type="ECO:0000313" key="7">
    <source>
        <dbReference type="Proteomes" id="UP000005408"/>
    </source>
</evidence>
<keyword evidence="3" id="KW-0732">Signal</keyword>
<dbReference type="Pfam" id="PF00386">
    <property type="entry name" value="C1q"/>
    <property type="match status" value="1"/>
</dbReference>
<dbReference type="PRINTS" id="PR00007">
    <property type="entry name" value="COMPLEMNTC1Q"/>
</dbReference>
<dbReference type="GO" id="GO:0005576">
    <property type="term" value="C:extracellular region"/>
    <property type="evidence" value="ECO:0007669"/>
    <property type="project" value="UniProtKB-SubCell"/>
</dbReference>
<keyword evidence="4" id="KW-0175">Coiled coil</keyword>
<dbReference type="InterPro" id="IPR001073">
    <property type="entry name" value="C1q_dom"/>
</dbReference>
<proteinExistence type="predicted"/>
<evidence type="ECO:0000256" key="3">
    <source>
        <dbReference type="ARBA" id="ARBA00022729"/>
    </source>
</evidence>
<dbReference type="PANTHER" id="PTHR22923">
    <property type="entry name" value="CEREBELLIN-RELATED"/>
    <property type="match status" value="1"/>
</dbReference>
<dbReference type="Proteomes" id="UP000005408">
    <property type="component" value="Unassembled WGS sequence"/>
</dbReference>
<comment type="subcellular location">
    <subcellularLocation>
        <location evidence="1">Secreted</location>
    </subcellularLocation>
</comment>
<reference evidence="6" key="1">
    <citation type="submission" date="2022-08" db="UniProtKB">
        <authorList>
            <consortium name="EnsemblMetazoa"/>
        </authorList>
    </citation>
    <scope>IDENTIFICATION</scope>
    <source>
        <strain evidence="6">05x7-T-G4-1.051#20</strain>
    </source>
</reference>
<protein>
    <recommendedName>
        <fullName evidence="5">C1q domain-containing protein</fullName>
    </recommendedName>
</protein>
<evidence type="ECO:0000256" key="2">
    <source>
        <dbReference type="ARBA" id="ARBA00022525"/>
    </source>
</evidence>
<sequence length="238" mass="26510">MTKFNELQKIVSLQDKRISELEKRPMEPVVQAVVELQNTVQLQKARISDLEERVFQLESLQTNEEQKPNTSLGREMLLEANETNANLNVNLVRKGRLLIQPTSLPIESVAFYAYISSTVPASTPHHILVFDKVITDVGNAYHSHMGTFIAPNSGLYVFTWTIRCYSNHYHSSELLADNNIVNVIYLGPGNAIDGTVTGTAVVHVNQGDDVFIRTGRLSNGNILSDENGRSSFAGWILV</sequence>
<evidence type="ECO:0000313" key="6">
    <source>
        <dbReference type="EnsemblMetazoa" id="G17910.1:cds"/>
    </source>
</evidence>
<name>A0A8W8JDP7_MAGGI</name>
<feature type="coiled-coil region" evidence="4">
    <location>
        <begin position="33"/>
        <end position="67"/>
    </location>
</feature>
<dbReference type="InterPro" id="IPR050822">
    <property type="entry name" value="Cerebellin_Synaptic_Org"/>
</dbReference>
<keyword evidence="2" id="KW-0964">Secreted</keyword>
<dbReference type="AlphaFoldDB" id="A0A8W8JDP7"/>
<dbReference type="InterPro" id="IPR008983">
    <property type="entry name" value="Tumour_necrosis_fac-like_dom"/>
</dbReference>
<organism evidence="6 7">
    <name type="scientific">Magallana gigas</name>
    <name type="common">Pacific oyster</name>
    <name type="synonym">Crassostrea gigas</name>
    <dbReference type="NCBI Taxonomy" id="29159"/>
    <lineage>
        <taxon>Eukaryota</taxon>
        <taxon>Metazoa</taxon>
        <taxon>Spiralia</taxon>
        <taxon>Lophotrochozoa</taxon>
        <taxon>Mollusca</taxon>
        <taxon>Bivalvia</taxon>
        <taxon>Autobranchia</taxon>
        <taxon>Pteriomorphia</taxon>
        <taxon>Ostreida</taxon>
        <taxon>Ostreoidea</taxon>
        <taxon>Ostreidae</taxon>
        <taxon>Magallana</taxon>
    </lineage>
</organism>
<dbReference type="SUPFAM" id="SSF49842">
    <property type="entry name" value="TNF-like"/>
    <property type="match status" value="1"/>
</dbReference>
<evidence type="ECO:0000256" key="1">
    <source>
        <dbReference type="ARBA" id="ARBA00004613"/>
    </source>
</evidence>
<feature type="domain" description="C1q" evidence="5">
    <location>
        <begin position="104"/>
        <end position="238"/>
    </location>
</feature>
<dbReference type="EnsemblMetazoa" id="G17910.1">
    <property type="protein sequence ID" value="G17910.1:cds"/>
    <property type="gene ID" value="G17910"/>
</dbReference>
<dbReference type="PROSITE" id="PS50871">
    <property type="entry name" value="C1Q"/>
    <property type="match status" value="1"/>
</dbReference>
<dbReference type="PANTHER" id="PTHR22923:SF113">
    <property type="entry name" value="COMPLEMENT C1Q-LIKE PROTEIN 4"/>
    <property type="match status" value="1"/>
</dbReference>
<evidence type="ECO:0000259" key="5">
    <source>
        <dbReference type="PROSITE" id="PS50871"/>
    </source>
</evidence>
<dbReference type="SMART" id="SM00110">
    <property type="entry name" value="C1Q"/>
    <property type="match status" value="1"/>
</dbReference>
<evidence type="ECO:0000256" key="4">
    <source>
        <dbReference type="SAM" id="Coils"/>
    </source>
</evidence>